<dbReference type="PANTHER" id="PTHR27002:SF1050">
    <property type="entry name" value="CYSTEINE-RICH RECEPTOR-LIKE PROTEIN KINASE 5"/>
    <property type="match status" value="1"/>
</dbReference>
<dbReference type="InParanoid" id="A0A059CAR6"/>
<dbReference type="InterPro" id="IPR000719">
    <property type="entry name" value="Prot_kinase_dom"/>
</dbReference>
<organism evidence="20">
    <name type="scientific">Eucalyptus grandis</name>
    <name type="common">Flooded gum</name>
    <dbReference type="NCBI Taxonomy" id="71139"/>
    <lineage>
        <taxon>Eukaryota</taxon>
        <taxon>Viridiplantae</taxon>
        <taxon>Streptophyta</taxon>
        <taxon>Embryophyta</taxon>
        <taxon>Tracheophyta</taxon>
        <taxon>Spermatophyta</taxon>
        <taxon>Magnoliopsida</taxon>
        <taxon>eudicotyledons</taxon>
        <taxon>Gunneridae</taxon>
        <taxon>Pentapetalae</taxon>
        <taxon>rosids</taxon>
        <taxon>malvids</taxon>
        <taxon>Myrtales</taxon>
        <taxon>Myrtaceae</taxon>
        <taxon>Myrtoideae</taxon>
        <taxon>Eucalypteae</taxon>
        <taxon>Eucalyptus</taxon>
    </lineage>
</organism>
<dbReference type="Gene3D" id="3.30.200.20">
    <property type="entry name" value="Phosphorylase Kinase, domain 1"/>
    <property type="match status" value="1"/>
</dbReference>
<evidence type="ECO:0000256" key="16">
    <source>
        <dbReference type="SAM" id="Phobius"/>
    </source>
</evidence>
<evidence type="ECO:0000256" key="2">
    <source>
        <dbReference type="ARBA" id="ARBA00022527"/>
    </source>
</evidence>
<evidence type="ECO:0000256" key="13">
    <source>
        <dbReference type="ARBA" id="ARBA00023180"/>
    </source>
</evidence>
<evidence type="ECO:0000256" key="8">
    <source>
        <dbReference type="ARBA" id="ARBA00022777"/>
    </source>
</evidence>
<keyword evidence="5 17" id="KW-0732">Signal</keyword>
<evidence type="ECO:0000256" key="6">
    <source>
        <dbReference type="ARBA" id="ARBA00022737"/>
    </source>
</evidence>
<name>A0A059CAR6_EUCGR</name>
<dbReference type="InterPro" id="IPR011009">
    <property type="entry name" value="Kinase-like_dom_sf"/>
</dbReference>
<evidence type="ECO:0000256" key="3">
    <source>
        <dbReference type="ARBA" id="ARBA00022679"/>
    </source>
</evidence>
<dbReference type="PANTHER" id="PTHR27002">
    <property type="entry name" value="RECEPTOR-LIKE SERINE/THREONINE-PROTEIN KINASE SD1-8"/>
    <property type="match status" value="1"/>
</dbReference>
<dbReference type="PROSITE" id="PS50011">
    <property type="entry name" value="PROTEIN_KINASE_DOM"/>
    <property type="match status" value="1"/>
</dbReference>
<dbReference type="InterPro" id="IPR038408">
    <property type="entry name" value="GNK2_sf"/>
</dbReference>
<feature type="domain" description="Protein kinase" evidence="18">
    <location>
        <begin position="349"/>
        <end position="514"/>
    </location>
</feature>
<dbReference type="GO" id="GO:0004674">
    <property type="term" value="F:protein serine/threonine kinase activity"/>
    <property type="evidence" value="ECO:0007669"/>
    <property type="project" value="UniProtKB-KW"/>
</dbReference>
<keyword evidence="4 16" id="KW-0812">Transmembrane</keyword>
<dbReference type="Gene3D" id="3.30.430.20">
    <property type="entry name" value="Gnk2 domain, C-X8-C-X2-C motif"/>
    <property type="match status" value="2"/>
</dbReference>
<dbReference type="eggNOG" id="ENOG502QWDY">
    <property type="taxonomic scope" value="Eukaryota"/>
</dbReference>
<evidence type="ECO:0000256" key="14">
    <source>
        <dbReference type="PROSITE-ProRule" id="PRU10141"/>
    </source>
</evidence>
<keyword evidence="7 14" id="KW-0547">Nucleotide-binding</keyword>
<proteinExistence type="predicted"/>
<evidence type="ECO:0000256" key="17">
    <source>
        <dbReference type="SAM" id="SignalP"/>
    </source>
</evidence>
<dbReference type="Pfam" id="PF07714">
    <property type="entry name" value="PK_Tyr_Ser-Thr"/>
    <property type="match status" value="1"/>
</dbReference>
<feature type="domain" description="Gnk2-homologous" evidence="19">
    <location>
        <begin position="30"/>
        <end position="141"/>
    </location>
</feature>
<evidence type="ECO:0000256" key="12">
    <source>
        <dbReference type="ARBA" id="ARBA00023170"/>
    </source>
</evidence>
<dbReference type="Pfam" id="PF01657">
    <property type="entry name" value="Stress-antifung"/>
    <property type="match status" value="2"/>
</dbReference>
<dbReference type="FunFam" id="3.30.430.20:FF:000003">
    <property type="entry name" value="Cysteine-rich RLK (RECEPTOR-like protein kinase) 10"/>
    <property type="match status" value="1"/>
</dbReference>
<evidence type="ECO:0000256" key="7">
    <source>
        <dbReference type="ARBA" id="ARBA00022741"/>
    </source>
</evidence>
<dbReference type="GO" id="GO:0005524">
    <property type="term" value="F:ATP binding"/>
    <property type="evidence" value="ECO:0007669"/>
    <property type="project" value="UniProtKB-UniRule"/>
</dbReference>
<keyword evidence="3" id="KW-0808">Transferase</keyword>
<keyword evidence="11 16" id="KW-0472">Membrane</keyword>
<evidence type="ECO:0000313" key="20">
    <source>
        <dbReference type="EMBL" id="KCW75427.1"/>
    </source>
</evidence>
<reference evidence="20" key="1">
    <citation type="submission" date="2013-07" db="EMBL/GenBank/DDBJ databases">
        <title>The genome of Eucalyptus grandis.</title>
        <authorList>
            <person name="Schmutz J."/>
            <person name="Hayes R."/>
            <person name="Myburg A."/>
            <person name="Tuskan G."/>
            <person name="Grattapaglia D."/>
            <person name="Rokhsar D.S."/>
        </authorList>
    </citation>
    <scope>NUCLEOTIDE SEQUENCE</scope>
    <source>
        <tissue evidence="20">Leaf extractions</tissue>
    </source>
</reference>
<dbReference type="GO" id="GO:0016020">
    <property type="term" value="C:membrane"/>
    <property type="evidence" value="ECO:0007669"/>
    <property type="project" value="UniProtKB-SubCell"/>
</dbReference>
<dbReference type="GO" id="GO:0042742">
    <property type="term" value="P:defense response to bacterium"/>
    <property type="evidence" value="ECO:0007669"/>
    <property type="project" value="UniProtKB-ARBA"/>
</dbReference>
<evidence type="ECO:0000256" key="15">
    <source>
        <dbReference type="SAM" id="MobiDB-lite"/>
    </source>
</evidence>
<evidence type="ECO:0000259" key="18">
    <source>
        <dbReference type="PROSITE" id="PS50011"/>
    </source>
</evidence>
<dbReference type="FunFam" id="3.30.200.20:FF:000727">
    <property type="entry name" value="Cysteine-rich RLK (RECEPTOR-like protein kinase) 23"/>
    <property type="match status" value="1"/>
</dbReference>
<feature type="signal peptide" evidence="17">
    <location>
        <begin position="1"/>
        <end position="27"/>
    </location>
</feature>
<dbReference type="InterPro" id="IPR017441">
    <property type="entry name" value="Protein_kinase_ATP_BS"/>
</dbReference>
<comment type="subcellular location">
    <subcellularLocation>
        <location evidence="1">Membrane</location>
        <topology evidence="1">Single-pass membrane protein</topology>
    </subcellularLocation>
</comment>
<evidence type="ECO:0000256" key="1">
    <source>
        <dbReference type="ARBA" id="ARBA00004167"/>
    </source>
</evidence>
<evidence type="ECO:0000259" key="19">
    <source>
        <dbReference type="PROSITE" id="PS51473"/>
    </source>
</evidence>
<dbReference type="OMA" id="RISIIWY"/>
<feature type="compositionally biased region" description="Polar residues" evidence="15">
    <location>
        <begin position="488"/>
        <end position="514"/>
    </location>
</feature>
<evidence type="ECO:0000256" key="11">
    <source>
        <dbReference type="ARBA" id="ARBA00023136"/>
    </source>
</evidence>
<evidence type="ECO:0000256" key="5">
    <source>
        <dbReference type="ARBA" id="ARBA00022729"/>
    </source>
</evidence>
<evidence type="ECO:0000256" key="4">
    <source>
        <dbReference type="ARBA" id="ARBA00022692"/>
    </source>
</evidence>
<feature type="domain" description="Gnk2-homologous" evidence="19">
    <location>
        <begin position="147"/>
        <end position="251"/>
    </location>
</feature>
<accession>A0A059CAR6</accession>
<dbReference type="EMBL" id="KK198757">
    <property type="protein sequence ID" value="KCW75427.1"/>
    <property type="molecule type" value="Genomic_DNA"/>
</dbReference>
<dbReference type="SUPFAM" id="SSF56112">
    <property type="entry name" value="Protein kinase-like (PK-like)"/>
    <property type="match status" value="1"/>
</dbReference>
<dbReference type="InterPro" id="IPR001245">
    <property type="entry name" value="Ser-Thr/Tyr_kinase_cat_dom"/>
</dbReference>
<evidence type="ECO:0000256" key="10">
    <source>
        <dbReference type="ARBA" id="ARBA00022989"/>
    </source>
</evidence>
<dbReference type="InterPro" id="IPR002902">
    <property type="entry name" value="GNK2"/>
</dbReference>
<feature type="chain" id="PRO_5001575074" description="Cysteine-rich receptor-like protein kinase 25" evidence="17">
    <location>
        <begin position="28"/>
        <end position="514"/>
    </location>
</feature>
<keyword evidence="12" id="KW-0675">Receptor</keyword>
<protein>
    <recommendedName>
        <fullName evidence="21">Cysteine-rich receptor-like protein kinase 25</fullName>
    </recommendedName>
</protein>
<dbReference type="Gramene" id="KCW75427">
    <property type="protein sequence ID" value="KCW75427"/>
    <property type="gene ID" value="EUGRSUZ_E04191"/>
</dbReference>
<keyword evidence="9 14" id="KW-0067">ATP-binding</keyword>
<keyword evidence="6" id="KW-0677">Repeat</keyword>
<dbReference type="CDD" id="cd23509">
    <property type="entry name" value="Gnk2-like"/>
    <property type="match status" value="2"/>
</dbReference>
<dbReference type="PROSITE" id="PS51473">
    <property type="entry name" value="GNK2"/>
    <property type="match status" value="2"/>
</dbReference>
<feature type="region of interest" description="Disordered" evidence="15">
    <location>
        <begin position="479"/>
        <end position="514"/>
    </location>
</feature>
<sequence>MSSSFTISLPLLFSINLLICISHISEAAPVLIDNYCPDTKPFLPNTTYQNNLDNLLSSLSSAADSASNNISSSGGFSNATAGRYPPDQTYGIFLCRGDIDAPTCSNCVATAAQEIGQRCPGKRISIIWYDICMLRYSDQPIYSVMQPFPFARQETGWNVSEDPSRFFQLLNETMDDVLRTAPSSGSGKKMAAAEAELVGSQRLYTFAECTPDLTASDCGTCLRSAIARLPPETGGNVLTPSCNVRFEMYSFYNPDLVTVATVAAPPPVRDPVQVTEPKGRSNKSTLIITAIAVPVGVLVVFLSLASCFVWRKGTTTHELVQEEAGMNKITNEEPSQYDLATIQAATNNFSRQNKLGEGGFGEVFQGRLPNGQDIAVKRLSRSSRQGAEEFKNEIALVAKLQHRNLVRLLGYCLEGEEKLLVFEFVPHKSLDYFLYDLHSRDEVLRCLHISLLCVQEDMVDRPTMATVLHMLSSQPVTMPQPQRPAFFPQSTDQSISRSTRQSVNGVTITESYPR</sequence>
<keyword evidence="8" id="KW-0418">Kinase</keyword>
<gene>
    <name evidence="20" type="ORF">EUGRSUZ_E04191</name>
</gene>
<dbReference type="AlphaFoldDB" id="A0A059CAR6"/>
<keyword evidence="13" id="KW-0325">Glycoprotein</keyword>
<dbReference type="PROSITE" id="PS00107">
    <property type="entry name" value="PROTEIN_KINASE_ATP"/>
    <property type="match status" value="1"/>
</dbReference>
<keyword evidence="10 16" id="KW-1133">Transmembrane helix</keyword>
<keyword evidence="2" id="KW-0723">Serine/threonine-protein kinase</keyword>
<evidence type="ECO:0008006" key="21">
    <source>
        <dbReference type="Google" id="ProtNLM"/>
    </source>
</evidence>
<feature type="transmembrane region" description="Helical" evidence="16">
    <location>
        <begin position="286"/>
        <end position="310"/>
    </location>
</feature>
<feature type="binding site" evidence="14">
    <location>
        <position position="377"/>
    </location>
    <ligand>
        <name>ATP</name>
        <dbReference type="ChEBI" id="CHEBI:30616"/>
    </ligand>
</feature>
<evidence type="ECO:0000256" key="9">
    <source>
        <dbReference type="ARBA" id="ARBA00022840"/>
    </source>
</evidence>